<protein>
    <submittedName>
        <fullName evidence="2">Uncharacterized protein</fullName>
    </submittedName>
</protein>
<reference evidence="2" key="1">
    <citation type="journal article" date="2021" name="Sci. Rep.">
        <title>Diploid genomic architecture of Nitzschia inconspicua, an elite biomass production diatom.</title>
        <authorList>
            <person name="Oliver A."/>
            <person name="Podell S."/>
            <person name="Pinowska A."/>
            <person name="Traller J.C."/>
            <person name="Smith S.R."/>
            <person name="McClure R."/>
            <person name="Beliaev A."/>
            <person name="Bohutskyi P."/>
            <person name="Hill E.A."/>
            <person name="Rabines A."/>
            <person name="Zheng H."/>
            <person name="Allen L.Z."/>
            <person name="Kuo A."/>
            <person name="Grigoriev I.V."/>
            <person name="Allen A.E."/>
            <person name="Hazlebeck D."/>
            <person name="Allen E.E."/>
        </authorList>
    </citation>
    <scope>NUCLEOTIDE SEQUENCE</scope>
    <source>
        <strain evidence="2">Hildebrandi</strain>
    </source>
</reference>
<evidence type="ECO:0000313" key="3">
    <source>
        <dbReference type="Proteomes" id="UP000693970"/>
    </source>
</evidence>
<accession>A0A9K3PFR8</accession>
<evidence type="ECO:0000313" key="2">
    <source>
        <dbReference type="EMBL" id="KAG7343244.1"/>
    </source>
</evidence>
<feature type="compositionally biased region" description="Basic and acidic residues" evidence="1">
    <location>
        <begin position="148"/>
        <end position="163"/>
    </location>
</feature>
<proteinExistence type="predicted"/>
<keyword evidence="3" id="KW-1185">Reference proteome</keyword>
<feature type="region of interest" description="Disordered" evidence="1">
    <location>
        <begin position="133"/>
        <end position="176"/>
    </location>
</feature>
<name>A0A9K3PFR8_9STRA</name>
<comment type="caution">
    <text evidence="2">The sequence shown here is derived from an EMBL/GenBank/DDBJ whole genome shotgun (WGS) entry which is preliminary data.</text>
</comment>
<dbReference type="EMBL" id="JAGRRH010000024">
    <property type="protein sequence ID" value="KAG7343244.1"/>
    <property type="molecule type" value="Genomic_DNA"/>
</dbReference>
<evidence type="ECO:0000256" key="1">
    <source>
        <dbReference type="SAM" id="MobiDB-lite"/>
    </source>
</evidence>
<organism evidence="2 3">
    <name type="scientific">Nitzschia inconspicua</name>
    <dbReference type="NCBI Taxonomy" id="303405"/>
    <lineage>
        <taxon>Eukaryota</taxon>
        <taxon>Sar</taxon>
        <taxon>Stramenopiles</taxon>
        <taxon>Ochrophyta</taxon>
        <taxon>Bacillariophyta</taxon>
        <taxon>Bacillariophyceae</taxon>
        <taxon>Bacillariophycidae</taxon>
        <taxon>Bacillariales</taxon>
        <taxon>Bacillariaceae</taxon>
        <taxon>Nitzschia</taxon>
    </lineage>
</organism>
<dbReference type="AlphaFoldDB" id="A0A9K3PFR8"/>
<reference evidence="2" key="2">
    <citation type="submission" date="2021-04" db="EMBL/GenBank/DDBJ databases">
        <authorList>
            <person name="Podell S."/>
        </authorList>
    </citation>
    <scope>NUCLEOTIDE SEQUENCE</scope>
    <source>
        <strain evidence="2">Hildebrandi</strain>
    </source>
</reference>
<dbReference type="Proteomes" id="UP000693970">
    <property type="component" value="Unassembled WGS sequence"/>
</dbReference>
<gene>
    <name evidence="2" type="ORF">IV203_021189</name>
</gene>
<sequence length="176" mass="18253">MAWSSKNNAGKAAINHIYCVGCVDIFHLLQPNRADFIGWVGGSAVVIPVATAAQEVCLGGARVGTLTGTGSSSPTRAEAGAAAGAATRTANCRTSIKPRPTMPTNAGQATRTEHIKLVSSEYSLLPPLQPALSLIRKQRRTESTATRRRGDGMADTEPPHPIKDTAPGTASSSPPP</sequence>